<dbReference type="AlphaFoldDB" id="A0AA88HJ17"/>
<gene>
    <name evidence="1" type="ORF">QYM36_012419</name>
</gene>
<organism evidence="1 2">
    <name type="scientific">Artemia franciscana</name>
    <name type="common">Brine shrimp</name>
    <name type="synonym">Artemia sanfranciscana</name>
    <dbReference type="NCBI Taxonomy" id="6661"/>
    <lineage>
        <taxon>Eukaryota</taxon>
        <taxon>Metazoa</taxon>
        <taxon>Ecdysozoa</taxon>
        <taxon>Arthropoda</taxon>
        <taxon>Crustacea</taxon>
        <taxon>Branchiopoda</taxon>
        <taxon>Anostraca</taxon>
        <taxon>Artemiidae</taxon>
        <taxon>Artemia</taxon>
    </lineage>
</organism>
<comment type="caution">
    <text evidence="1">The sequence shown here is derived from an EMBL/GenBank/DDBJ whole genome shotgun (WGS) entry which is preliminary data.</text>
</comment>
<evidence type="ECO:0000313" key="1">
    <source>
        <dbReference type="EMBL" id="KAK2711229.1"/>
    </source>
</evidence>
<proteinExistence type="predicted"/>
<dbReference type="Proteomes" id="UP001187531">
    <property type="component" value="Unassembled WGS sequence"/>
</dbReference>
<reference evidence="1" key="1">
    <citation type="submission" date="2023-07" db="EMBL/GenBank/DDBJ databases">
        <title>Chromosome-level genome assembly of Artemia franciscana.</title>
        <authorList>
            <person name="Jo E."/>
        </authorList>
    </citation>
    <scope>NUCLEOTIDE SEQUENCE</scope>
    <source>
        <tissue evidence="1">Whole body</tissue>
    </source>
</reference>
<keyword evidence="2" id="KW-1185">Reference proteome</keyword>
<protein>
    <submittedName>
        <fullName evidence="1">Uncharacterized protein</fullName>
    </submittedName>
</protein>
<sequence length="138" mass="16235">MLYSDYLPVIIESNGCNNIQATNNIAHKLKLKRTDWKALSTALENVYIEEQLKDVSLSEEKINIFQIVLMDVMDKNVRKIIAYKLNHKVTKRWNETCTKGKQDLKDAKSNYERLPTFHRYVEYQRKPAEFKEIVIAAK</sequence>
<accession>A0AA88HJ17</accession>
<evidence type="ECO:0000313" key="2">
    <source>
        <dbReference type="Proteomes" id="UP001187531"/>
    </source>
</evidence>
<dbReference type="EMBL" id="JAVRJZ010000016">
    <property type="protein sequence ID" value="KAK2711229.1"/>
    <property type="molecule type" value="Genomic_DNA"/>
</dbReference>
<name>A0AA88HJ17_ARTSF</name>